<dbReference type="EMBL" id="WNYA01003242">
    <property type="protein sequence ID" value="KAG8543536.1"/>
    <property type="molecule type" value="Genomic_DNA"/>
</dbReference>
<comment type="caution">
    <text evidence="1">The sequence shown here is derived from an EMBL/GenBank/DDBJ whole genome shotgun (WGS) entry which is preliminary data.</text>
</comment>
<protein>
    <submittedName>
        <fullName evidence="1">Uncharacterized protein</fullName>
    </submittedName>
</protein>
<name>A0AAV6Z3I1_ENGPU</name>
<organism evidence="1 2">
    <name type="scientific">Engystomops pustulosus</name>
    <name type="common">Tungara frog</name>
    <name type="synonym">Physalaemus pustulosus</name>
    <dbReference type="NCBI Taxonomy" id="76066"/>
    <lineage>
        <taxon>Eukaryota</taxon>
        <taxon>Metazoa</taxon>
        <taxon>Chordata</taxon>
        <taxon>Craniata</taxon>
        <taxon>Vertebrata</taxon>
        <taxon>Euteleostomi</taxon>
        <taxon>Amphibia</taxon>
        <taxon>Batrachia</taxon>
        <taxon>Anura</taxon>
        <taxon>Neobatrachia</taxon>
        <taxon>Hyloidea</taxon>
        <taxon>Leptodactylidae</taxon>
        <taxon>Leiuperinae</taxon>
        <taxon>Engystomops</taxon>
    </lineage>
</organism>
<keyword evidence="2" id="KW-1185">Reference proteome</keyword>
<reference evidence="1" key="1">
    <citation type="thesis" date="2020" institute="ProQuest LLC" country="789 East Eisenhower Parkway, Ann Arbor, MI, USA">
        <title>Comparative Genomics and Chromosome Evolution.</title>
        <authorList>
            <person name="Mudd A.B."/>
        </authorList>
    </citation>
    <scope>NUCLEOTIDE SEQUENCE</scope>
    <source>
        <strain evidence="1">237g6f4</strain>
        <tissue evidence="1">Blood</tissue>
    </source>
</reference>
<gene>
    <name evidence="1" type="ORF">GDO81_024388</name>
</gene>
<dbReference type="Proteomes" id="UP000824782">
    <property type="component" value="Unassembled WGS sequence"/>
</dbReference>
<accession>A0AAV6Z3I1</accession>
<evidence type="ECO:0000313" key="2">
    <source>
        <dbReference type="Proteomes" id="UP000824782"/>
    </source>
</evidence>
<dbReference type="AlphaFoldDB" id="A0AAV6Z3I1"/>
<proteinExistence type="predicted"/>
<evidence type="ECO:0000313" key="1">
    <source>
        <dbReference type="EMBL" id="KAG8543536.1"/>
    </source>
</evidence>
<sequence length="107" mass="11680">MTYTCVRAIICSLCPQELPKPNTALSLVDKTHVITSIKHKLVVRSESYMTPCTHITLTPVQIIAPRRGAHPYSSGVSGVSGSCRSGELSSVWVVAMMVPFSLRYCRA</sequence>